<protein>
    <submittedName>
        <fullName evidence="2">Uncharacterized protein</fullName>
    </submittedName>
</protein>
<gene>
    <name evidence="2" type="ORF">CALMAC_LOCUS5001</name>
</gene>
<name>A0A653C1I6_CALMS</name>
<reference evidence="2 3" key="1">
    <citation type="submission" date="2019-01" db="EMBL/GenBank/DDBJ databases">
        <authorList>
            <person name="Sayadi A."/>
        </authorList>
    </citation>
    <scope>NUCLEOTIDE SEQUENCE [LARGE SCALE GENOMIC DNA]</scope>
</reference>
<dbReference type="EMBL" id="CAACVG010006683">
    <property type="protein sequence ID" value="VEN41027.1"/>
    <property type="molecule type" value="Genomic_DNA"/>
</dbReference>
<evidence type="ECO:0000256" key="1">
    <source>
        <dbReference type="SAM" id="SignalP"/>
    </source>
</evidence>
<sequence>MKNDLLVIFFGTLLAFVLSQSPDETYDRYSSDLRPGPFAILGSNIGKALEDSLIQKIVVPRETFPDSGRTRAVLEEKSRESPAIQLDIKYGNLQQKFADLNNYKPVVDTISEHEKYGNDGQKGRDVAKIVIDGFEGFANVLNTLVELPYTGARQFGKKVTTNLNAVGGKLVGLS</sequence>
<dbReference type="Proteomes" id="UP000410492">
    <property type="component" value="Unassembled WGS sequence"/>
</dbReference>
<feature type="chain" id="PRO_5024893371" evidence="1">
    <location>
        <begin position="20"/>
        <end position="174"/>
    </location>
</feature>
<evidence type="ECO:0000313" key="2">
    <source>
        <dbReference type="EMBL" id="VEN41027.1"/>
    </source>
</evidence>
<dbReference type="OrthoDB" id="6616542at2759"/>
<keyword evidence="3" id="KW-1185">Reference proteome</keyword>
<accession>A0A653C1I6</accession>
<proteinExistence type="predicted"/>
<keyword evidence="1" id="KW-0732">Signal</keyword>
<dbReference type="AlphaFoldDB" id="A0A653C1I6"/>
<organism evidence="2 3">
    <name type="scientific">Callosobruchus maculatus</name>
    <name type="common">Southern cowpea weevil</name>
    <name type="synonym">Pulse bruchid</name>
    <dbReference type="NCBI Taxonomy" id="64391"/>
    <lineage>
        <taxon>Eukaryota</taxon>
        <taxon>Metazoa</taxon>
        <taxon>Ecdysozoa</taxon>
        <taxon>Arthropoda</taxon>
        <taxon>Hexapoda</taxon>
        <taxon>Insecta</taxon>
        <taxon>Pterygota</taxon>
        <taxon>Neoptera</taxon>
        <taxon>Endopterygota</taxon>
        <taxon>Coleoptera</taxon>
        <taxon>Polyphaga</taxon>
        <taxon>Cucujiformia</taxon>
        <taxon>Chrysomeloidea</taxon>
        <taxon>Chrysomelidae</taxon>
        <taxon>Bruchinae</taxon>
        <taxon>Bruchini</taxon>
        <taxon>Callosobruchus</taxon>
    </lineage>
</organism>
<evidence type="ECO:0000313" key="3">
    <source>
        <dbReference type="Proteomes" id="UP000410492"/>
    </source>
</evidence>
<feature type="signal peptide" evidence="1">
    <location>
        <begin position="1"/>
        <end position="19"/>
    </location>
</feature>